<dbReference type="SMART" id="SM00164">
    <property type="entry name" value="TBC"/>
    <property type="match status" value="1"/>
</dbReference>
<dbReference type="InterPro" id="IPR000195">
    <property type="entry name" value="Rab-GAP-TBC_dom"/>
</dbReference>
<feature type="compositionally biased region" description="Basic and acidic residues" evidence="2">
    <location>
        <begin position="244"/>
        <end position="254"/>
    </location>
</feature>
<dbReference type="Proteomes" id="UP001266305">
    <property type="component" value="Unassembled WGS sequence"/>
</dbReference>
<feature type="region of interest" description="Disordered" evidence="2">
    <location>
        <begin position="233"/>
        <end position="339"/>
    </location>
</feature>
<protein>
    <submittedName>
        <fullName evidence="4">Small G protein signaling modulator 2</fullName>
    </submittedName>
</protein>
<proteinExistence type="predicted"/>
<gene>
    <name evidence="4" type="primary">SGSM2_2</name>
    <name evidence="4" type="ORF">P7K49_010327</name>
</gene>
<evidence type="ECO:0000313" key="4">
    <source>
        <dbReference type="EMBL" id="KAK2110581.1"/>
    </source>
</evidence>
<feature type="domain" description="Rab-GAP TBC" evidence="3">
    <location>
        <begin position="415"/>
        <end position="596"/>
    </location>
</feature>
<evidence type="ECO:0000313" key="5">
    <source>
        <dbReference type="Proteomes" id="UP001266305"/>
    </source>
</evidence>
<dbReference type="InterPro" id="IPR035969">
    <property type="entry name" value="Rab-GAP_TBC_sf"/>
</dbReference>
<evidence type="ECO:0000256" key="2">
    <source>
        <dbReference type="SAM" id="MobiDB-lite"/>
    </source>
</evidence>
<dbReference type="Pfam" id="PF00566">
    <property type="entry name" value="RabGAP-TBC"/>
    <property type="match status" value="1"/>
</dbReference>
<dbReference type="EMBL" id="JASSZA010000005">
    <property type="protein sequence ID" value="KAK2110581.1"/>
    <property type="molecule type" value="Genomic_DNA"/>
</dbReference>
<keyword evidence="1" id="KW-0343">GTPase activation</keyword>
<feature type="compositionally biased region" description="Polar residues" evidence="2">
    <location>
        <begin position="279"/>
        <end position="297"/>
    </location>
</feature>
<dbReference type="Gene3D" id="1.10.8.270">
    <property type="entry name" value="putative rabgap domain of human tbc1 domain family member 14 like domains"/>
    <property type="match status" value="1"/>
</dbReference>
<keyword evidence="5" id="KW-1185">Reference proteome</keyword>
<feature type="compositionally biased region" description="Polar residues" evidence="2">
    <location>
        <begin position="325"/>
        <end position="335"/>
    </location>
</feature>
<feature type="compositionally biased region" description="Polar residues" evidence="2">
    <location>
        <begin position="260"/>
        <end position="269"/>
    </location>
</feature>
<accession>A0ABQ9VMG3</accession>
<dbReference type="PANTHER" id="PTHR22957:SF194">
    <property type="entry name" value="SMALL G PROTEIN SIGNALING MODULATOR 2"/>
    <property type="match status" value="1"/>
</dbReference>
<dbReference type="PANTHER" id="PTHR22957">
    <property type="entry name" value="TBC1 DOMAIN FAMILY MEMBER GTPASE-ACTIVATING PROTEIN"/>
    <property type="match status" value="1"/>
</dbReference>
<organism evidence="4 5">
    <name type="scientific">Saguinus oedipus</name>
    <name type="common">Cotton-top tamarin</name>
    <name type="synonym">Oedipomidas oedipus</name>
    <dbReference type="NCBI Taxonomy" id="9490"/>
    <lineage>
        <taxon>Eukaryota</taxon>
        <taxon>Metazoa</taxon>
        <taxon>Chordata</taxon>
        <taxon>Craniata</taxon>
        <taxon>Vertebrata</taxon>
        <taxon>Euteleostomi</taxon>
        <taxon>Mammalia</taxon>
        <taxon>Eutheria</taxon>
        <taxon>Euarchontoglires</taxon>
        <taxon>Primates</taxon>
        <taxon>Haplorrhini</taxon>
        <taxon>Platyrrhini</taxon>
        <taxon>Cebidae</taxon>
        <taxon>Callitrichinae</taxon>
        <taxon>Saguinus</taxon>
    </lineage>
</organism>
<reference evidence="4 5" key="1">
    <citation type="submission" date="2023-05" db="EMBL/GenBank/DDBJ databases">
        <title>B98-5 Cell Line De Novo Hybrid Assembly: An Optical Mapping Approach.</title>
        <authorList>
            <person name="Kananen K."/>
            <person name="Auerbach J.A."/>
            <person name="Kautto E."/>
            <person name="Blachly J.S."/>
        </authorList>
    </citation>
    <scope>NUCLEOTIDE SEQUENCE [LARGE SCALE GENOMIC DNA]</scope>
    <source>
        <strain evidence="4">B95-8</strain>
        <tissue evidence="4">Cell line</tissue>
    </source>
</reference>
<evidence type="ECO:0000259" key="3">
    <source>
        <dbReference type="PROSITE" id="PS50086"/>
    </source>
</evidence>
<dbReference type="SUPFAM" id="SSF47923">
    <property type="entry name" value="Ypt/Rab-GAP domain of gyp1p"/>
    <property type="match status" value="2"/>
</dbReference>
<dbReference type="Gene3D" id="1.10.472.80">
    <property type="entry name" value="Ypt/Rab-GAP domain of gyp1p, domain 3"/>
    <property type="match status" value="1"/>
</dbReference>
<evidence type="ECO:0000256" key="1">
    <source>
        <dbReference type="ARBA" id="ARBA00022468"/>
    </source>
</evidence>
<sequence>MKRQIVSRAFYGWLAHCRHLNTVRTHLSALVHHSIIPPDRPPGASGGLTKDVWSKYQKDKKNYKELELLRQVYYGGVEHEIRRDVWPFLLGHYKFGMSKKEMEQVDAAVAARYQQVLAEWKACEVVVRQREREAHPATLTKFSSGSSIDSHVQRLIHRDSTISNDPYFSPPGGWVRSWLVLCGDSVGGGGGGEVWSSALQLCSDLRRRWAVGRCWSAGGRRCVFTHQVFVSVDDLEPPGPQDPEDSRPKSEQEAGARTPDTATVEQQHSVEFDSPDSGLPSSRNYSVASGIQSSLDEGQSVGFEEEDGSGEEGSSGPGPIAHTFSGPQDPSQEKLSQAGELEAGEELAAVCAAAYTFPRRCSQSPKTLLPSQSWGRAGWVEGRMPCLPWKGVLSPFLGIPRGLALVSGVPVRLHFLGHHLLPPAWEQLASLMPEGLPLFQIELLDTVALNLHRIDKDVQRCDRNYWYFTPPNLERLRDIMCSYVWEHLDVGYVQGMCDLLAPLLVTLDDDQLAYSCFSHLMKRMSQNFPNGGAMDTHFANMRSLIQILDSELFELMHQNGDYTHFYFCYRWFLLDFKRELLYEDVFAVWEVIWAARHISSEHFVLFIALALVEAYREIIRDNNMDFTDIIKFFNERAEHHDAQEILRIARDLVHKVQMLIENK</sequence>
<dbReference type="PROSITE" id="PS50086">
    <property type="entry name" value="TBC_RABGAP"/>
    <property type="match status" value="1"/>
</dbReference>
<comment type="caution">
    <text evidence="4">The sequence shown here is derived from an EMBL/GenBank/DDBJ whole genome shotgun (WGS) entry which is preliminary data.</text>
</comment>
<name>A0ABQ9VMG3_SAGOE</name>